<feature type="domain" description="CobQ/CobB/MinD/ParA nucleotide binding" evidence="1">
    <location>
        <begin position="5"/>
        <end position="35"/>
    </location>
</feature>
<protein>
    <recommendedName>
        <fullName evidence="1">CobQ/CobB/MinD/ParA nucleotide binding domain-containing protein</fullName>
    </recommendedName>
</protein>
<organism evidence="2">
    <name type="scientific">marine metagenome</name>
    <dbReference type="NCBI Taxonomy" id="408172"/>
    <lineage>
        <taxon>unclassified sequences</taxon>
        <taxon>metagenomes</taxon>
        <taxon>ecological metagenomes</taxon>
    </lineage>
</organism>
<dbReference type="CDD" id="cd02042">
    <property type="entry name" value="ParAB_family"/>
    <property type="match status" value="1"/>
</dbReference>
<name>A0A382VZQ1_9ZZZZ</name>
<evidence type="ECO:0000313" key="2">
    <source>
        <dbReference type="EMBL" id="SVD51914.1"/>
    </source>
</evidence>
<dbReference type="Gene3D" id="3.40.50.300">
    <property type="entry name" value="P-loop containing nucleotide triphosphate hydrolases"/>
    <property type="match status" value="1"/>
</dbReference>
<gene>
    <name evidence="2" type="ORF">METZ01_LOCUS404768</name>
</gene>
<sequence>MAKVITFASQKGGVGKTTSAVHLSTAFALGGYKTL</sequence>
<dbReference type="EMBL" id="UINC01155831">
    <property type="protein sequence ID" value="SVD51914.1"/>
    <property type="molecule type" value="Genomic_DNA"/>
</dbReference>
<dbReference type="Pfam" id="PF01656">
    <property type="entry name" value="CbiA"/>
    <property type="match status" value="1"/>
</dbReference>
<evidence type="ECO:0000259" key="1">
    <source>
        <dbReference type="Pfam" id="PF01656"/>
    </source>
</evidence>
<accession>A0A382VZQ1</accession>
<feature type="non-terminal residue" evidence="2">
    <location>
        <position position="35"/>
    </location>
</feature>
<dbReference type="InterPro" id="IPR027417">
    <property type="entry name" value="P-loop_NTPase"/>
</dbReference>
<dbReference type="SUPFAM" id="SSF52540">
    <property type="entry name" value="P-loop containing nucleoside triphosphate hydrolases"/>
    <property type="match status" value="1"/>
</dbReference>
<dbReference type="InterPro" id="IPR002586">
    <property type="entry name" value="CobQ/CobB/MinD/ParA_Nub-bd_dom"/>
</dbReference>
<proteinExistence type="predicted"/>
<dbReference type="AlphaFoldDB" id="A0A382VZQ1"/>
<reference evidence="2" key="1">
    <citation type="submission" date="2018-05" db="EMBL/GenBank/DDBJ databases">
        <authorList>
            <person name="Lanie J.A."/>
            <person name="Ng W.-L."/>
            <person name="Kazmierczak K.M."/>
            <person name="Andrzejewski T.M."/>
            <person name="Davidsen T.M."/>
            <person name="Wayne K.J."/>
            <person name="Tettelin H."/>
            <person name="Glass J.I."/>
            <person name="Rusch D."/>
            <person name="Podicherti R."/>
            <person name="Tsui H.-C.T."/>
            <person name="Winkler M.E."/>
        </authorList>
    </citation>
    <scope>NUCLEOTIDE SEQUENCE</scope>
</reference>